<dbReference type="RefSeq" id="WP_209661135.1">
    <property type="nucleotide sequence ID" value="NZ_JAGGLI010000020.1"/>
</dbReference>
<dbReference type="Proteomes" id="UP001314903">
    <property type="component" value="Unassembled WGS sequence"/>
</dbReference>
<dbReference type="PROSITE" id="PS51257">
    <property type="entry name" value="PROKAR_LIPOPROTEIN"/>
    <property type="match status" value="1"/>
</dbReference>
<dbReference type="PANTHER" id="PTHR47245">
    <property type="entry name" value="PEPTIDYLPROLYL ISOMERASE"/>
    <property type="match status" value="1"/>
</dbReference>
<dbReference type="Pfam" id="PF13624">
    <property type="entry name" value="SurA_N_3"/>
    <property type="match status" value="1"/>
</dbReference>
<accession>A0ABS4KJY2</accession>
<dbReference type="InterPro" id="IPR046357">
    <property type="entry name" value="PPIase_dom_sf"/>
</dbReference>
<keyword evidence="1" id="KW-0697">Rotamase</keyword>
<feature type="signal peptide" evidence="2">
    <location>
        <begin position="1"/>
        <end position="18"/>
    </location>
</feature>
<keyword evidence="1 4" id="KW-0413">Isomerase</keyword>
<dbReference type="PANTHER" id="PTHR47245:SF2">
    <property type="entry name" value="PEPTIDYL-PROLYL CIS-TRANS ISOMERASE HP_0175-RELATED"/>
    <property type="match status" value="1"/>
</dbReference>
<evidence type="ECO:0000256" key="2">
    <source>
        <dbReference type="SAM" id="SignalP"/>
    </source>
</evidence>
<feature type="domain" description="PpiC" evidence="3">
    <location>
        <begin position="179"/>
        <end position="285"/>
    </location>
</feature>
<sequence length="333" mass="37979">MKKFLSAVLMLVILVTVAGCSNEKAEEKYVAKVNSEQISLTDYEKNLAIFKKQIEATVGADIWTQDAGEGRTYNDLFREQILEKMIEEEVIIQDAESKGLSVSDEEVETQFANFKEQVKNLPDYDQYLKDNNISDDFIKMQLRKDALIKVSKEHFLSENPVEEADALAYYEENESEFKSEEVEASHILIKTVDDNFVSLSEEEIAEARALAEDLLNRARAGEDFSELALTYSEDFASAQNGGDLGYFKRGVMVKDFEDMAFSMEEGQISDLVETQYGFHIIKVTGKRVESSEFESVKDMILSRISEQRYTEYVMALKDSAEIEKNEEAFKTQD</sequence>
<dbReference type="InterPro" id="IPR000297">
    <property type="entry name" value="PPIase_PpiC"/>
</dbReference>
<keyword evidence="5" id="KW-1185">Reference proteome</keyword>
<dbReference type="InterPro" id="IPR027304">
    <property type="entry name" value="Trigger_fact/SurA_dom_sf"/>
</dbReference>
<dbReference type="Gene3D" id="1.10.4030.10">
    <property type="entry name" value="Porin chaperone SurA, peptide-binding domain"/>
    <property type="match status" value="1"/>
</dbReference>
<dbReference type="SUPFAM" id="SSF54534">
    <property type="entry name" value="FKBP-like"/>
    <property type="match status" value="1"/>
</dbReference>
<dbReference type="PROSITE" id="PS01096">
    <property type="entry name" value="PPIC_PPIASE_1"/>
    <property type="match status" value="1"/>
</dbReference>
<evidence type="ECO:0000313" key="4">
    <source>
        <dbReference type="EMBL" id="MBP2028079.1"/>
    </source>
</evidence>
<feature type="chain" id="PRO_5045049163" evidence="2">
    <location>
        <begin position="19"/>
        <end position="333"/>
    </location>
</feature>
<name>A0ABS4KJY2_9FIRM</name>
<proteinExistence type="predicted"/>
<dbReference type="SUPFAM" id="SSF109998">
    <property type="entry name" value="Triger factor/SurA peptide-binding domain-like"/>
    <property type="match status" value="1"/>
</dbReference>
<dbReference type="InterPro" id="IPR023058">
    <property type="entry name" value="PPIase_PpiC_CS"/>
</dbReference>
<dbReference type="InterPro" id="IPR050245">
    <property type="entry name" value="PrsA_foldase"/>
</dbReference>
<dbReference type="EC" id="5.2.1.8" evidence="4"/>
<reference evidence="4 5" key="1">
    <citation type="submission" date="2021-03" db="EMBL/GenBank/DDBJ databases">
        <title>Genomic Encyclopedia of Type Strains, Phase IV (KMG-IV): sequencing the most valuable type-strain genomes for metagenomic binning, comparative biology and taxonomic classification.</title>
        <authorList>
            <person name="Goeker M."/>
        </authorList>
    </citation>
    <scope>NUCLEOTIDE SEQUENCE [LARGE SCALE GENOMIC DNA]</scope>
    <source>
        <strain evidence="4 5">DSM 27512</strain>
    </source>
</reference>
<dbReference type="GO" id="GO:0003755">
    <property type="term" value="F:peptidyl-prolyl cis-trans isomerase activity"/>
    <property type="evidence" value="ECO:0007669"/>
    <property type="project" value="UniProtKB-EC"/>
</dbReference>
<evidence type="ECO:0000313" key="5">
    <source>
        <dbReference type="Proteomes" id="UP001314903"/>
    </source>
</evidence>
<evidence type="ECO:0000259" key="3">
    <source>
        <dbReference type="PROSITE" id="PS50198"/>
    </source>
</evidence>
<dbReference type="Gene3D" id="3.10.50.40">
    <property type="match status" value="1"/>
</dbReference>
<protein>
    <submittedName>
        <fullName evidence="4">Foldase protein PrsA</fullName>
        <ecNumber evidence="4">5.2.1.8</ecNumber>
    </submittedName>
</protein>
<organism evidence="4 5">
    <name type="scientific">Acetoanaerobium pronyense</name>
    <dbReference type="NCBI Taxonomy" id="1482736"/>
    <lineage>
        <taxon>Bacteria</taxon>
        <taxon>Bacillati</taxon>
        <taxon>Bacillota</taxon>
        <taxon>Clostridia</taxon>
        <taxon>Peptostreptococcales</taxon>
        <taxon>Filifactoraceae</taxon>
        <taxon>Acetoanaerobium</taxon>
    </lineage>
</organism>
<evidence type="ECO:0000256" key="1">
    <source>
        <dbReference type="PROSITE-ProRule" id="PRU00278"/>
    </source>
</evidence>
<dbReference type="Pfam" id="PF13616">
    <property type="entry name" value="Rotamase_3"/>
    <property type="match status" value="1"/>
</dbReference>
<comment type="caution">
    <text evidence="4">The sequence shown here is derived from an EMBL/GenBank/DDBJ whole genome shotgun (WGS) entry which is preliminary data.</text>
</comment>
<keyword evidence="2" id="KW-0732">Signal</keyword>
<dbReference type="EMBL" id="JAGGLI010000020">
    <property type="protein sequence ID" value="MBP2028079.1"/>
    <property type="molecule type" value="Genomic_DNA"/>
</dbReference>
<dbReference type="PROSITE" id="PS50198">
    <property type="entry name" value="PPIC_PPIASE_2"/>
    <property type="match status" value="1"/>
</dbReference>
<gene>
    <name evidence="4" type="ORF">J2Z35_001878</name>
</gene>